<feature type="chain" id="PRO_5047342655" evidence="2">
    <location>
        <begin position="30"/>
        <end position="179"/>
    </location>
</feature>
<dbReference type="EMBL" id="JBHSFI010000005">
    <property type="protein sequence ID" value="MFC4629784.1"/>
    <property type="molecule type" value="Genomic_DNA"/>
</dbReference>
<evidence type="ECO:0000313" key="3">
    <source>
        <dbReference type="EMBL" id="MFC4629784.1"/>
    </source>
</evidence>
<accession>A0ABV9HIM6</accession>
<gene>
    <name evidence="3" type="ORF">ACFO6V_16170</name>
</gene>
<feature type="compositionally biased region" description="Low complexity" evidence="1">
    <location>
        <begin position="167"/>
        <end position="179"/>
    </location>
</feature>
<dbReference type="PROSITE" id="PS51257">
    <property type="entry name" value="PROKAR_LIPOPROTEIN"/>
    <property type="match status" value="1"/>
</dbReference>
<organism evidence="3 4">
    <name type="scientific">Promicromonospora alba</name>
    <dbReference type="NCBI Taxonomy" id="1616110"/>
    <lineage>
        <taxon>Bacteria</taxon>
        <taxon>Bacillati</taxon>
        <taxon>Actinomycetota</taxon>
        <taxon>Actinomycetes</taxon>
        <taxon>Micrococcales</taxon>
        <taxon>Promicromonosporaceae</taxon>
        <taxon>Promicromonospora</taxon>
    </lineage>
</organism>
<sequence length="179" mass="17676">MTNRPHRQRPRPRVALALVLVVGSAGVLAGCGPAATRADDAGALGSVSDHLDDASSAVATAELAVRARAAGRLPAVTADAAVGDAVETATGAVHGIGTLVIAAEKADEVRGEALDAASAAVGPVTAARTWLGQPPSSADDVLRALDEAAGGLDEASGAVEHAEARAKAQARAQTERTAP</sequence>
<feature type="signal peptide" evidence="2">
    <location>
        <begin position="1"/>
        <end position="29"/>
    </location>
</feature>
<keyword evidence="4" id="KW-1185">Reference proteome</keyword>
<evidence type="ECO:0000256" key="2">
    <source>
        <dbReference type="SAM" id="SignalP"/>
    </source>
</evidence>
<evidence type="ECO:0000256" key="1">
    <source>
        <dbReference type="SAM" id="MobiDB-lite"/>
    </source>
</evidence>
<name>A0ABV9HIM6_9MICO</name>
<reference evidence="4" key="1">
    <citation type="journal article" date="2019" name="Int. J. Syst. Evol. Microbiol.">
        <title>The Global Catalogue of Microorganisms (GCM) 10K type strain sequencing project: providing services to taxonomists for standard genome sequencing and annotation.</title>
        <authorList>
            <consortium name="The Broad Institute Genomics Platform"/>
            <consortium name="The Broad Institute Genome Sequencing Center for Infectious Disease"/>
            <person name="Wu L."/>
            <person name="Ma J."/>
        </authorList>
    </citation>
    <scope>NUCLEOTIDE SEQUENCE [LARGE SCALE GENOMIC DNA]</scope>
    <source>
        <strain evidence="4">CCUG 42722</strain>
    </source>
</reference>
<dbReference type="RefSeq" id="WP_377136939.1">
    <property type="nucleotide sequence ID" value="NZ_JBHSFI010000005.1"/>
</dbReference>
<comment type="caution">
    <text evidence="3">The sequence shown here is derived from an EMBL/GenBank/DDBJ whole genome shotgun (WGS) entry which is preliminary data.</text>
</comment>
<evidence type="ECO:0000313" key="4">
    <source>
        <dbReference type="Proteomes" id="UP001596011"/>
    </source>
</evidence>
<dbReference type="Proteomes" id="UP001596011">
    <property type="component" value="Unassembled WGS sequence"/>
</dbReference>
<keyword evidence="2" id="KW-0732">Signal</keyword>
<proteinExistence type="predicted"/>
<protein>
    <submittedName>
        <fullName evidence="3">Uncharacterized protein</fullName>
    </submittedName>
</protein>
<feature type="region of interest" description="Disordered" evidence="1">
    <location>
        <begin position="153"/>
        <end position="179"/>
    </location>
</feature>